<name>A0A1W6YMI4_9BORD</name>
<dbReference type="RefSeq" id="WP_086065682.1">
    <property type="nucleotide sequence ID" value="NZ_CP021108.1"/>
</dbReference>
<dbReference type="Pfam" id="PF16925">
    <property type="entry name" value="TetR_C_13"/>
    <property type="match status" value="1"/>
</dbReference>
<dbReference type="InterPro" id="IPR011075">
    <property type="entry name" value="TetR_C"/>
</dbReference>
<dbReference type="InterPro" id="IPR009057">
    <property type="entry name" value="Homeodomain-like_sf"/>
</dbReference>
<keyword evidence="3 5" id="KW-0238">DNA-binding</keyword>
<dbReference type="PANTHER" id="PTHR47506">
    <property type="entry name" value="TRANSCRIPTIONAL REGULATORY PROTEIN"/>
    <property type="match status" value="1"/>
</dbReference>
<proteinExistence type="predicted"/>
<dbReference type="Gene3D" id="1.10.357.10">
    <property type="entry name" value="Tetracycline Repressor, domain 2"/>
    <property type="match status" value="1"/>
</dbReference>
<evidence type="ECO:0000259" key="6">
    <source>
        <dbReference type="PROSITE" id="PS50977"/>
    </source>
</evidence>
<evidence type="ECO:0000256" key="1">
    <source>
        <dbReference type="ARBA" id="ARBA00022491"/>
    </source>
</evidence>
<dbReference type="AlphaFoldDB" id="A0A1W6YMI4"/>
<protein>
    <submittedName>
        <fullName evidence="7">TetR family transcriptional regulator</fullName>
    </submittedName>
</protein>
<keyword evidence="4" id="KW-0804">Transcription</keyword>
<dbReference type="SUPFAM" id="SSF48498">
    <property type="entry name" value="Tetracyclin repressor-like, C-terminal domain"/>
    <property type="match status" value="1"/>
</dbReference>
<dbReference type="PROSITE" id="PS01081">
    <property type="entry name" value="HTH_TETR_1"/>
    <property type="match status" value="1"/>
</dbReference>
<dbReference type="Proteomes" id="UP000194151">
    <property type="component" value="Chromosome"/>
</dbReference>
<dbReference type="PANTHER" id="PTHR47506:SF1">
    <property type="entry name" value="HTH-TYPE TRANSCRIPTIONAL REGULATOR YJDC"/>
    <property type="match status" value="1"/>
</dbReference>
<accession>A0A1W6YMI4</accession>
<organism evidence="7 8">
    <name type="scientific">Bordetella genomosp. 8</name>
    <dbReference type="NCBI Taxonomy" id="1416806"/>
    <lineage>
        <taxon>Bacteria</taxon>
        <taxon>Pseudomonadati</taxon>
        <taxon>Pseudomonadota</taxon>
        <taxon>Betaproteobacteria</taxon>
        <taxon>Burkholderiales</taxon>
        <taxon>Alcaligenaceae</taxon>
        <taxon>Bordetella</taxon>
    </lineage>
</organism>
<dbReference type="Gene3D" id="1.10.10.60">
    <property type="entry name" value="Homeodomain-like"/>
    <property type="match status" value="1"/>
</dbReference>
<evidence type="ECO:0000256" key="2">
    <source>
        <dbReference type="ARBA" id="ARBA00023015"/>
    </source>
</evidence>
<evidence type="ECO:0000313" key="8">
    <source>
        <dbReference type="Proteomes" id="UP000194151"/>
    </source>
</evidence>
<dbReference type="OrthoDB" id="270177at2"/>
<evidence type="ECO:0000256" key="4">
    <source>
        <dbReference type="ARBA" id="ARBA00023163"/>
    </source>
</evidence>
<dbReference type="PROSITE" id="PS50977">
    <property type="entry name" value="HTH_TETR_2"/>
    <property type="match status" value="1"/>
</dbReference>
<dbReference type="GO" id="GO:0003677">
    <property type="term" value="F:DNA binding"/>
    <property type="evidence" value="ECO:0007669"/>
    <property type="project" value="UniProtKB-UniRule"/>
</dbReference>
<dbReference type="Pfam" id="PF00440">
    <property type="entry name" value="TetR_N"/>
    <property type="match status" value="1"/>
</dbReference>
<evidence type="ECO:0000256" key="3">
    <source>
        <dbReference type="ARBA" id="ARBA00023125"/>
    </source>
</evidence>
<dbReference type="KEGG" id="bgv:CAL12_16795"/>
<dbReference type="SUPFAM" id="SSF46689">
    <property type="entry name" value="Homeodomain-like"/>
    <property type="match status" value="1"/>
</dbReference>
<evidence type="ECO:0000313" key="7">
    <source>
        <dbReference type="EMBL" id="ARP82310.1"/>
    </source>
</evidence>
<reference evidence="7 8" key="1">
    <citation type="submission" date="2017-05" db="EMBL/GenBank/DDBJ databases">
        <title>Complete and WGS of Bordetella genogroups.</title>
        <authorList>
            <person name="Spilker T."/>
            <person name="LiPuma J."/>
        </authorList>
    </citation>
    <scope>NUCLEOTIDE SEQUENCE [LARGE SCALE GENOMIC DNA]</scope>
    <source>
        <strain evidence="7 8">AU19157</strain>
    </source>
</reference>
<dbReference type="InterPro" id="IPR023772">
    <property type="entry name" value="DNA-bd_HTH_TetR-type_CS"/>
</dbReference>
<keyword evidence="2" id="KW-0805">Transcription regulation</keyword>
<feature type="DNA-binding region" description="H-T-H motif" evidence="5">
    <location>
        <begin position="32"/>
        <end position="51"/>
    </location>
</feature>
<gene>
    <name evidence="7" type="ORF">CAL12_16795</name>
</gene>
<dbReference type="EMBL" id="CP021108">
    <property type="protein sequence ID" value="ARP82310.1"/>
    <property type="molecule type" value="Genomic_DNA"/>
</dbReference>
<sequence>MAGRGRPRAFDREQALDRAMEIFWEQGFEGTSMVDLTKGMGIGAPSLYAAFGSKEELFRSAVTRYVQTDGADIWAAISQADTAYGAIEGFLMETAHKFSRPDKPSGCLVVLSALHSTDGNQALRVELTRKRLQNTADLAARLAKGIETGELPSGTDVDKLARFYVTVQQGMSIQARDGADRAILEEIARSALAAWGRLTATPAGRQDAHS</sequence>
<feature type="domain" description="HTH tetR-type" evidence="6">
    <location>
        <begin position="9"/>
        <end position="69"/>
    </location>
</feature>
<dbReference type="STRING" id="1416806.CAL12_16795"/>
<keyword evidence="8" id="KW-1185">Reference proteome</keyword>
<evidence type="ECO:0000256" key="5">
    <source>
        <dbReference type="PROSITE-ProRule" id="PRU00335"/>
    </source>
</evidence>
<dbReference type="InterPro" id="IPR001647">
    <property type="entry name" value="HTH_TetR"/>
</dbReference>
<dbReference type="InterPro" id="IPR036271">
    <property type="entry name" value="Tet_transcr_reg_TetR-rel_C_sf"/>
</dbReference>
<keyword evidence="1" id="KW-0678">Repressor</keyword>
<dbReference type="PRINTS" id="PR00455">
    <property type="entry name" value="HTHTETR"/>
</dbReference>